<dbReference type="EMBL" id="CP032694">
    <property type="protein sequence ID" value="AYG59686.1"/>
    <property type="molecule type" value="Genomic_DNA"/>
</dbReference>
<reference evidence="3 4" key="1">
    <citation type="submission" date="2018-10" db="EMBL/GenBank/DDBJ databases">
        <title>Rhizobium etli, R. leguminosarum and a new Rhizobium genospecies from Phaseolus dumosus.</title>
        <authorList>
            <person name="Ramirez-Puebla S.T."/>
            <person name="Rogel-Hernandez M.A."/>
            <person name="Guerrero G."/>
            <person name="Ormeno-Orrillo E."/>
            <person name="Martinez-Romero J.C."/>
            <person name="Negrete-Yankelevich S."/>
            <person name="Martinez-Romero E."/>
        </authorList>
    </citation>
    <scope>NUCLEOTIDE SEQUENCE [LARGE SCALE GENOMIC DNA]</scope>
    <source>
        <strain evidence="3 4">CCGE525</strain>
    </source>
</reference>
<sequence>MNARAIVAWNLRRIRVEKGLSQEKLAADAGVDRAYLAKVERQAVNTGVDVLDKLAGALLVEVADLFEVPAEGATPPQILRGGRKRS</sequence>
<dbReference type="InterPro" id="IPR001387">
    <property type="entry name" value="Cro/C1-type_HTH"/>
</dbReference>
<protein>
    <submittedName>
        <fullName evidence="3">XRE family transcriptional regulator</fullName>
    </submittedName>
</protein>
<dbReference type="InterPro" id="IPR050807">
    <property type="entry name" value="TransReg_Diox_bact_type"/>
</dbReference>
<dbReference type="PANTHER" id="PTHR46797:SF1">
    <property type="entry name" value="METHYLPHOSPHONATE SYNTHASE"/>
    <property type="match status" value="1"/>
</dbReference>
<evidence type="ECO:0000256" key="1">
    <source>
        <dbReference type="ARBA" id="ARBA00023125"/>
    </source>
</evidence>
<dbReference type="OrthoDB" id="9815697at2"/>
<feature type="domain" description="HTH cro/C1-type" evidence="2">
    <location>
        <begin position="11"/>
        <end position="65"/>
    </location>
</feature>
<dbReference type="Gene3D" id="1.10.260.40">
    <property type="entry name" value="lambda repressor-like DNA-binding domains"/>
    <property type="match status" value="1"/>
</dbReference>
<accession>A0A387FX91</accession>
<evidence type="ECO:0000313" key="3">
    <source>
        <dbReference type="EMBL" id="AYG59686.1"/>
    </source>
</evidence>
<dbReference type="KEGG" id="rjg:CCGE525_13405"/>
<dbReference type="GO" id="GO:0003700">
    <property type="term" value="F:DNA-binding transcription factor activity"/>
    <property type="evidence" value="ECO:0007669"/>
    <property type="project" value="TreeGrafter"/>
</dbReference>
<dbReference type="Proteomes" id="UP000282195">
    <property type="component" value="Chromosome"/>
</dbReference>
<evidence type="ECO:0000313" key="4">
    <source>
        <dbReference type="Proteomes" id="UP000282195"/>
    </source>
</evidence>
<dbReference type="Pfam" id="PF01381">
    <property type="entry name" value="HTH_3"/>
    <property type="match status" value="1"/>
</dbReference>
<evidence type="ECO:0000259" key="2">
    <source>
        <dbReference type="PROSITE" id="PS50943"/>
    </source>
</evidence>
<dbReference type="CDD" id="cd00093">
    <property type="entry name" value="HTH_XRE"/>
    <property type="match status" value="1"/>
</dbReference>
<keyword evidence="1" id="KW-0238">DNA-binding</keyword>
<dbReference type="SMART" id="SM00530">
    <property type="entry name" value="HTH_XRE"/>
    <property type="match status" value="1"/>
</dbReference>
<dbReference type="GO" id="GO:0003677">
    <property type="term" value="F:DNA binding"/>
    <property type="evidence" value="ECO:0007669"/>
    <property type="project" value="UniProtKB-KW"/>
</dbReference>
<dbReference type="PANTHER" id="PTHR46797">
    <property type="entry name" value="HTH-TYPE TRANSCRIPTIONAL REGULATOR"/>
    <property type="match status" value="1"/>
</dbReference>
<keyword evidence="4" id="KW-1185">Reference proteome</keyword>
<organism evidence="3 4">
    <name type="scientific">Rhizobium jaguaris</name>
    <dbReference type="NCBI Taxonomy" id="1312183"/>
    <lineage>
        <taxon>Bacteria</taxon>
        <taxon>Pseudomonadati</taxon>
        <taxon>Pseudomonadota</taxon>
        <taxon>Alphaproteobacteria</taxon>
        <taxon>Hyphomicrobiales</taxon>
        <taxon>Rhizobiaceae</taxon>
        <taxon>Rhizobium/Agrobacterium group</taxon>
        <taxon>Rhizobium</taxon>
    </lineage>
</organism>
<name>A0A387FX91_9HYPH</name>
<dbReference type="GO" id="GO:0005829">
    <property type="term" value="C:cytosol"/>
    <property type="evidence" value="ECO:0007669"/>
    <property type="project" value="TreeGrafter"/>
</dbReference>
<dbReference type="PROSITE" id="PS50943">
    <property type="entry name" value="HTH_CROC1"/>
    <property type="match status" value="1"/>
</dbReference>
<dbReference type="AlphaFoldDB" id="A0A387FX91"/>
<dbReference type="InterPro" id="IPR010982">
    <property type="entry name" value="Lambda_DNA-bd_dom_sf"/>
</dbReference>
<dbReference type="SUPFAM" id="SSF47413">
    <property type="entry name" value="lambda repressor-like DNA-binding domains"/>
    <property type="match status" value="1"/>
</dbReference>
<gene>
    <name evidence="3" type="ORF">CCGE525_13405</name>
</gene>
<proteinExistence type="predicted"/>